<dbReference type="EMBL" id="CP061800">
    <property type="protein sequence ID" value="QTA84274.1"/>
    <property type="molecule type" value="Genomic_DNA"/>
</dbReference>
<sequence length="42" mass="4994">METLSRCNSFLLFFIQEQNLLRKGRKFRMSEVSDPPKNSDDD</sequence>
<gene>
    <name evidence="1" type="ORF">dnm_002680</name>
</gene>
<keyword evidence="2" id="KW-1185">Reference proteome</keyword>
<dbReference type="Proteomes" id="UP000663722">
    <property type="component" value="Chromosome"/>
</dbReference>
<name>A0A975BEK6_9BACT</name>
<proteinExistence type="predicted"/>
<organism evidence="1 2">
    <name type="scientific">Desulfonema magnum</name>
    <dbReference type="NCBI Taxonomy" id="45655"/>
    <lineage>
        <taxon>Bacteria</taxon>
        <taxon>Pseudomonadati</taxon>
        <taxon>Thermodesulfobacteriota</taxon>
        <taxon>Desulfobacteria</taxon>
        <taxon>Desulfobacterales</taxon>
        <taxon>Desulfococcaceae</taxon>
        <taxon>Desulfonema</taxon>
    </lineage>
</organism>
<dbReference type="AlphaFoldDB" id="A0A975BEK6"/>
<protein>
    <submittedName>
        <fullName evidence="1">Uncharacterized protein</fullName>
    </submittedName>
</protein>
<evidence type="ECO:0000313" key="1">
    <source>
        <dbReference type="EMBL" id="QTA84274.1"/>
    </source>
</evidence>
<accession>A0A975BEK6</accession>
<dbReference type="KEGG" id="dmm:dnm_002680"/>
<reference evidence="1" key="1">
    <citation type="journal article" date="2021" name="Microb. Physiol.">
        <title>Proteogenomic Insights into the Physiology of Marine, Sulfate-Reducing, Filamentous Desulfonema limicola and Desulfonema magnum.</title>
        <authorList>
            <person name="Schnaars V."/>
            <person name="Wohlbrand L."/>
            <person name="Scheve S."/>
            <person name="Hinrichs C."/>
            <person name="Reinhardt R."/>
            <person name="Rabus R."/>
        </authorList>
    </citation>
    <scope>NUCLEOTIDE SEQUENCE</scope>
    <source>
        <strain evidence="1">4be13</strain>
    </source>
</reference>
<evidence type="ECO:0000313" key="2">
    <source>
        <dbReference type="Proteomes" id="UP000663722"/>
    </source>
</evidence>